<keyword evidence="7 11" id="KW-0016">Alginate biosynthesis</keyword>
<dbReference type="PIRSF" id="PIRSF016636">
    <property type="entry name" value="AlgI_DltB"/>
    <property type="match status" value="1"/>
</dbReference>
<evidence type="ECO:0000256" key="2">
    <source>
        <dbReference type="ARBA" id="ARBA00005182"/>
    </source>
</evidence>
<dbReference type="InterPro" id="IPR028362">
    <property type="entry name" value="AlgI"/>
</dbReference>
<keyword evidence="14" id="KW-1185">Reference proteome</keyword>
<evidence type="ECO:0000256" key="11">
    <source>
        <dbReference type="PIRNR" id="PIRNR016636"/>
    </source>
</evidence>
<gene>
    <name evidence="13" type="ORF">ABSH63_08010</name>
</gene>
<keyword evidence="10 11" id="KW-0012">Acyltransferase</keyword>
<evidence type="ECO:0000256" key="12">
    <source>
        <dbReference type="SAM" id="Phobius"/>
    </source>
</evidence>
<keyword evidence="11" id="KW-0997">Cell inner membrane</keyword>
<dbReference type="PIRSF" id="PIRSF500217">
    <property type="entry name" value="AlgI"/>
    <property type="match status" value="1"/>
</dbReference>
<keyword evidence="6 11" id="KW-0812">Transmembrane</keyword>
<feature type="transmembrane region" description="Helical" evidence="12">
    <location>
        <begin position="116"/>
        <end position="134"/>
    </location>
</feature>
<keyword evidence="4 11" id="KW-1003">Cell membrane</keyword>
<evidence type="ECO:0000256" key="1">
    <source>
        <dbReference type="ARBA" id="ARBA00004651"/>
    </source>
</evidence>
<evidence type="ECO:0000256" key="8">
    <source>
        <dbReference type="ARBA" id="ARBA00022989"/>
    </source>
</evidence>
<feature type="transmembrane region" description="Helical" evidence="12">
    <location>
        <begin position="185"/>
        <end position="203"/>
    </location>
</feature>
<protein>
    <recommendedName>
        <fullName evidence="11">Probable alginate O-acetylase</fullName>
        <ecNumber evidence="11">2.3.1.-</ecNumber>
    </recommendedName>
</protein>
<dbReference type="PANTHER" id="PTHR13285">
    <property type="entry name" value="ACYLTRANSFERASE"/>
    <property type="match status" value="1"/>
</dbReference>
<organism evidence="13 14">
    <name type="scientific">Sinimarinibacterium thermocellulolyticum</name>
    <dbReference type="NCBI Taxonomy" id="3170016"/>
    <lineage>
        <taxon>Bacteria</taxon>
        <taxon>Pseudomonadati</taxon>
        <taxon>Pseudomonadota</taxon>
        <taxon>Gammaproteobacteria</taxon>
        <taxon>Nevskiales</taxon>
        <taxon>Nevskiaceae</taxon>
        <taxon>Sinimarinibacterium</taxon>
    </lineage>
</organism>
<evidence type="ECO:0000256" key="3">
    <source>
        <dbReference type="ARBA" id="ARBA00010323"/>
    </source>
</evidence>
<feature type="transmembrane region" description="Helical" evidence="12">
    <location>
        <begin position="368"/>
        <end position="388"/>
    </location>
</feature>
<dbReference type="RefSeq" id="WP_352888849.1">
    <property type="nucleotide sequence ID" value="NZ_JBEPIJ010000007.1"/>
</dbReference>
<keyword evidence="9 11" id="KW-0472">Membrane</keyword>
<comment type="similarity">
    <text evidence="3 11">Belongs to the membrane-bound acyltransferase family.</text>
</comment>
<feature type="transmembrane region" description="Helical" evidence="12">
    <location>
        <begin position="77"/>
        <end position="96"/>
    </location>
</feature>
<accession>A0ABV2A9L3</accession>
<evidence type="ECO:0000313" key="14">
    <source>
        <dbReference type="Proteomes" id="UP001465331"/>
    </source>
</evidence>
<comment type="pathway">
    <text evidence="2 11">Glycan biosynthesis; alginate biosynthesis.</text>
</comment>
<keyword evidence="5 11" id="KW-0808">Transferase</keyword>
<feature type="transmembrane region" description="Helical" evidence="12">
    <location>
        <begin position="146"/>
        <end position="165"/>
    </location>
</feature>
<dbReference type="Pfam" id="PF03062">
    <property type="entry name" value="MBOAT"/>
    <property type="match status" value="1"/>
</dbReference>
<evidence type="ECO:0000256" key="4">
    <source>
        <dbReference type="ARBA" id="ARBA00022475"/>
    </source>
</evidence>
<evidence type="ECO:0000256" key="9">
    <source>
        <dbReference type="ARBA" id="ARBA00023136"/>
    </source>
</evidence>
<comment type="subcellular location">
    <subcellularLocation>
        <location evidence="11">Cell inner membrane</location>
    </subcellularLocation>
    <subcellularLocation>
        <location evidence="1">Cell membrane</location>
        <topology evidence="1">Multi-pass membrane protein</topology>
    </subcellularLocation>
</comment>
<proteinExistence type="inferred from homology"/>
<feature type="transmembrane region" description="Helical" evidence="12">
    <location>
        <begin position="6"/>
        <end position="23"/>
    </location>
</feature>
<evidence type="ECO:0000256" key="10">
    <source>
        <dbReference type="ARBA" id="ARBA00023315"/>
    </source>
</evidence>
<dbReference type="InterPro" id="IPR004299">
    <property type="entry name" value="MBOAT_fam"/>
</dbReference>
<dbReference type="InterPro" id="IPR024194">
    <property type="entry name" value="Ac/AlaTfrase_AlgI/DltB"/>
</dbReference>
<name>A0ABV2A9L3_9GAMM</name>
<feature type="transmembrane region" description="Helical" evidence="12">
    <location>
        <begin position="313"/>
        <end position="345"/>
    </location>
</feature>
<reference evidence="13 14" key="1">
    <citation type="submission" date="2024-06" db="EMBL/GenBank/DDBJ databases">
        <authorList>
            <person name="Li Z."/>
            <person name="Jiang Y."/>
        </authorList>
    </citation>
    <scope>NUCLEOTIDE SEQUENCE [LARGE SCALE GENOMIC DNA]</scope>
    <source>
        <strain evidence="13 14">HSW-8</strain>
    </source>
</reference>
<keyword evidence="8 12" id="KW-1133">Transmembrane helix</keyword>
<dbReference type="PANTHER" id="PTHR13285:SF23">
    <property type="entry name" value="TEICHOIC ACID D-ALANYLTRANSFERASE"/>
    <property type="match status" value="1"/>
</dbReference>
<dbReference type="EC" id="2.3.1.-" evidence="11"/>
<sequence length="496" mass="56608">MLFNSFEFICIFLPATLAGFFLLGWRQLPRLAVAWLVLASLFYYAWWSPWQIGVLAASIFGNFFLARRVAVGTRRKVWLVAGISANLALLLFFKYANPAYGLVDRWLDLGWNWHHVIMPLGLSFYTFQQIAYLVDAYRTCEREGSFMNYCLFVTFFPQLIIGPIVHHREMLPQFADDRVFRPSLANFNAGLPIFFLGLFKKVAIADPLGRYIDPAFAASAAGESLTLFEAWAAALGYTFQLYFDFSGYADMSIGIARLFGIQLPHNFDSPYQSRSMAELWRRWHMTLMRFMRDYVYIPLGGNRLGARRQQVNLLITMILCGLWHGDGAGWTFFVFGLLHGVVLIVNNQWTRWREANGIELGRWWDDGVARMLTFLTWCFGLVLFRAHTVGSATDIWKGMLGLNGAALPDQLLALLPFLQGWVEPLRHMPNLAKGTVLGLTEFVALLLLSAWLAFFCRNLHRLSARQRVVLLVPTFAFAIQGALFAGVPAQFLYFQF</sequence>
<feature type="transmembrane region" description="Helical" evidence="12">
    <location>
        <begin position="52"/>
        <end position="70"/>
    </location>
</feature>
<evidence type="ECO:0000256" key="5">
    <source>
        <dbReference type="ARBA" id="ARBA00022679"/>
    </source>
</evidence>
<dbReference type="GO" id="GO:0016746">
    <property type="term" value="F:acyltransferase activity"/>
    <property type="evidence" value="ECO:0007669"/>
    <property type="project" value="UniProtKB-KW"/>
</dbReference>
<comment type="caution">
    <text evidence="13">The sequence shown here is derived from an EMBL/GenBank/DDBJ whole genome shotgun (WGS) entry which is preliminary data.</text>
</comment>
<evidence type="ECO:0000256" key="7">
    <source>
        <dbReference type="ARBA" id="ARBA00022841"/>
    </source>
</evidence>
<dbReference type="EMBL" id="JBEPIJ010000007">
    <property type="protein sequence ID" value="MES0873943.1"/>
    <property type="molecule type" value="Genomic_DNA"/>
</dbReference>
<feature type="transmembrane region" description="Helical" evidence="12">
    <location>
        <begin position="434"/>
        <end position="456"/>
    </location>
</feature>
<dbReference type="InterPro" id="IPR051085">
    <property type="entry name" value="MB_O-acyltransferase"/>
</dbReference>
<dbReference type="Proteomes" id="UP001465331">
    <property type="component" value="Unassembled WGS sequence"/>
</dbReference>
<feature type="transmembrane region" description="Helical" evidence="12">
    <location>
        <begin position="468"/>
        <end position="493"/>
    </location>
</feature>
<evidence type="ECO:0000256" key="6">
    <source>
        <dbReference type="ARBA" id="ARBA00022692"/>
    </source>
</evidence>
<evidence type="ECO:0000313" key="13">
    <source>
        <dbReference type="EMBL" id="MES0873943.1"/>
    </source>
</evidence>